<dbReference type="Proteomes" id="UP001314229">
    <property type="component" value="Unassembled WGS sequence"/>
</dbReference>
<proteinExistence type="predicted"/>
<dbReference type="AlphaFoldDB" id="A0AAV1NNB1"/>
<organism evidence="1 2">
    <name type="scientific">Scomber scombrus</name>
    <name type="common">Atlantic mackerel</name>
    <name type="synonym">Scomber vernalis</name>
    <dbReference type="NCBI Taxonomy" id="13677"/>
    <lineage>
        <taxon>Eukaryota</taxon>
        <taxon>Metazoa</taxon>
        <taxon>Chordata</taxon>
        <taxon>Craniata</taxon>
        <taxon>Vertebrata</taxon>
        <taxon>Euteleostomi</taxon>
        <taxon>Actinopterygii</taxon>
        <taxon>Neopterygii</taxon>
        <taxon>Teleostei</taxon>
        <taxon>Neoteleostei</taxon>
        <taxon>Acanthomorphata</taxon>
        <taxon>Pelagiaria</taxon>
        <taxon>Scombriformes</taxon>
        <taxon>Scombridae</taxon>
        <taxon>Scomber</taxon>
    </lineage>
</organism>
<name>A0AAV1NNB1_SCOSC</name>
<protein>
    <submittedName>
        <fullName evidence="1">Uncharacterized protein</fullName>
    </submittedName>
</protein>
<keyword evidence="2" id="KW-1185">Reference proteome</keyword>
<dbReference type="EMBL" id="CAWUFR010000048">
    <property type="protein sequence ID" value="CAK6961005.1"/>
    <property type="molecule type" value="Genomic_DNA"/>
</dbReference>
<comment type="caution">
    <text evidence="1">The sequence shown here is derived from an EMBL/GenBank/DDBJ whole genome shotgun (WGS) entry which is preliminary data.</text>
</comment>
<gene>
    <name evidence="1" type="ORF">FSCOSCO3_A000365</name>
</gene>
<reference evidence="1 2" key="1">
    <citation type="submission" date="2024-01" db="EMBL/GenBank/DDBJ databases">
        <authorList>
            <person name="Alioto T."/>
            <person name="Alioto T."/>
            <person name="Gomez Garrido J."/>
        </authorList>
    </citation>
    <scope>NUCLEOTIDE SEQUENCE [LARGE SCALE GENOMIC DNA]</scope>
</reference>
<evidence type="ECO:0000313" key="2">
    <source>
        <dbReference type="Proteomes" id="UP001314229"/>
    </source>
</evidence>
<evidence type="ECO:0000313" key="1">
    <source>
        <dbReference type="EMBL" id="CAK6961005.1"/>
    </source>
</evidence>
<sequence length="50" mass="5739">MPAGCVHGYMTVQSRLRQQHTYESCEDTDSIRTMRLKDAHEGKVPHRNPA</sequence>
<accession>A0AAV1NNB1</accession>